<evidence type="ECO:0000313" key="3">
    <source>
        <dbReference type="Proteomes" id="UP000694867"/>
    </source>
</evidence>
<dbReference type="InterPro" id="IPR036457">
    <property type="entry name" value="PPM-type-like_dom_sf"/>
</dbReference>
<proteinExistence type="predicted"/>
<reference evidence="4" key="1">
    <citation type="submission" date="2025-08" db="UniProtKB">
        <authorList>
            <consortium name="RefSeq"/>
        </authorList>
    </citation>
    <scope>IDENTIFICATION</scope>
</reference>
<feature type="domain" description="PPM-type phosphatase" evidence="2">
    <location>
        <begin position="52"/>
        <end position="348"/>
    </location>
</feature>
<dbReference type="PROSITE" id="PS51746">
    <property type="entry name" value="PPM_2"/>
    <property type="match status" value="1"/>
</dbReference>
<dbReference type="Gene3D" id="3.60.40.10">
    <property type="entry name" value="PPM-type phosphatase domain"/>
    <property type="match status" value="1"/>
</dbReference>
<dbReference type="GO" id="GO:0004722">
    <property type="term" value="F:protein serine/threonine phosphatase activity"/>
    <property type="evidence" value="ECO:0007669"/>
    <property type="project" value="InterPro"/>
</dbReference>
<organism evidence="3 4">
    <name type="scientific">Galendromus occidentalis</name>
    <name type="common">western predatory mite</name>
    <dbReference type="NCBI Taxonomy" id="34638"/>
    <lineage>
        <taxon>Eukaryota</taxon>
        <taxon>Metazoa</taxon>
        <taxon>Ecdysozoa</taxon>
        <taxon>Arthropoda</taxon>
        <taxon>Chelicerata</taxon>
        <taxon>Arachnida</taxon>
        <taxon>Acari</taxon>
        <taxon>Parasitiformes</taxon>
        <taxon>Mesostigmata</taxon>
        <taxon>Gamasina</taxon>
        <taxon>Phytoseioidea</taxon>
        <taxon>Phytoseiidae</taxon>
        <taxon>Typhlodrominae</taxon>
        <taxon>Galendromus</taxon>
    </lineage>
</organism>
<dbReference type="Proteomes" id="UP000694867">
    <property type="component" value="Unplaced"/>
</dbReference>
<evidence type="ECO:0000313" key="4">
    <source>
        <dbReference type="RefSeq" id="XP_003742166.1"/>
    </source>
</evidence>
<dbReference type="Pfam" id="PF00481">
    <property type="entry name" value="PP2C"/>
    <property type="match status" value="1"/>
</dbReference>
<feature type="region of interest" description="Disordered" evidence="1">
    <location>
        <begin position="352"/>
        <end position="375"/>
    </location>
</feature>
<dbReference type="GeneID" id="100901299"/>
<accession>A0AAJ6VX83</accession>
<keyword evidence="3" id="KW-1185">Reference proteome</keyword>
<evidence type="ECO:0000256" key="1">
    <source>
        <dbReference type="SAM" id="MobiDB-lite"/>
    </source>
</evidence>
<dbReference type="InterPro" id="IPR001932">
    <property type="entry name" value="PPM-type_phosphatase-like_dom"/>
</dbReference>
<dbReference type="SMART" id="SM00332">
    <property type="entry name" value="PP2Cc"/>
    <property type="match status" value="1"/>
</dbReference>
<sequence length="423" mass="47295">MSNTGETAGPAASAAVEQSPTKCQEPSIRAKIRLTNELRRKFKFNGTEYRFRTTQYSIQGDRKYQEDQLLVYDDEEFMAFGVFDGHGGKEAAVYARDNLIENIQRQPGFLSESPSLMMEAITDGYLATQEAISEVADSWPKTGSGHRSTSGTTASIVIVDLRNAKLYTGHVGDSRIIIGSTLENRDLWDSTSLTKDHKPDNVDEFQRIMSHGGSVVVKLNVSRVVWKRSNQHGSVDKVPFLSIARSLGDLWSYNEETAEYVVSPQPDVDCYDLCGQFRCLILGSDGLFNMVPNLETVRVMQEVMEFNDKHKEADIRRNAASELVILALNKWRSRKLRSDNISVLTIAIETSDASDQTEESDEEENSTPRLPLNHLNQNRACAGMKRSRSLDSVCPKPAKVHIMDLRGAKDRACKRSSSTTTKN</sequence>
<dbReference type="RefSeq" id="XP_003742166.1">
    <property type="nucleotide sequence ID" value="XM_003742118.2"/>
</dbReference>
<dbReference type="SUPFAM" id="SSF81606">
    <property type="entry name" value="PP2C-like"/>
    <property type="match status" value="1"/>
</dbReference>
<gene>
    <name evidence="4" type="primary">LOC100901299</name>
</gene>
<dbReference type="PANTHER" id="PTHR47992">
    <property type="entry name" value="PROTEIN PHOSPHATASE"/>
    <property type="match status" value="1"/>
</dbReference>
<evidence type="ECO:0000259" key="2">
    <source>
        <dbReference type="PROSITE" id="PS51746"/>
    </source>
</evidence>
<dbReference type="AlphaFoldDB" id="A0AAJ6VX83"/>
<feature type="compositionally biased region" description="Acidic residues" evidence="1">
    <location>
        <begin position="355"/>
        <end position="365"/>
    </location>
</feature>
<name>A0AAJ6VX83_9ACAR</name>
<dbReference type="KEGG" id="goe:100901299"/>
<feature type="region of interest" description="Disordered" evidence="1">
    <location>
        <begin position="1"/>
        <end position="25"/>
    </location>
</feature>
<dbReference type="CDD" id="cd00143">
    <property type="entry name" value="PP2Cc"/>
    <property type="match status" value="1"/>
</dbReference>
<protein>
    <submittedName>
        <fullName evidence="4">Protein phosphatase 1D</fullName>
    </submittedName>
</protein>
<dbReference type="InterPro" id="IPR015655">
    <property type="entry name" value="PP2C"/>
</dbReference>